<dbReference type="SUPFAM" id="SSF53474">
    <property type="entry name" value="alpha/beta-Hydrolases"/>
    <property type="match status" value="1"/>
</dbReference>
<dbReference type="RefSeq" id="WP_113643782.1">
    <property type="nucleotide sequence ID" value="NZ_SWMS01000022.1"/>
</dbReference>
<keyword evidence="3" id="KW-1185">Reference proteome</keyword>
<dbReference type="Proteomes" id="UP000309992">
    <property type="component" value="Unassembled WGS sequence"/>
</dbReference>
<dbReference type="InterPro" id="IPR000073">
    <property type="entry name" value="AB_hydrolase_1"/>
</dbReference>
<dbReference type="GO" id="GO:0016787">
    <property type="term" value="F:hydrolase activity"/>
    <property type="evidence" value="ECO:0007669"/>
    <property type="project" value="UniProtKB-KW"/>
</dbReference>
<keyword evidence="2" id="KW-0378">Hydrolase</keyword>
<proteinExistence type="predicted"/>
<evidence type="ECO:0000259" key="1">
    <source>
        <dbReference type="Pfam" id="PF00561"/>
    </source>
</evidence>
<evidence type="ECO:0000313" key="2">
    <source>
        <dbReference type="EMBL" id="TKG63766.1"/>
    </source>
</evidence>
<protein>
    <submittedName>
        <fullName evidence="2">Alpha/beta hydrolase</fullName>
    </submittedName>
</protein>
<evidence type="ECO:0000313" key="3">
    <source>
        <dbReference type="Proteomes" id="UP000309992"/>
    </source>
</evidence>
<dbReference type="Pfam" id="PF00561">
    <property type="entry name" value="Abhydrolase_1"/>
    <property type="match status" value="1"/>
</dbReference>
<accession>A0ABY2RWS6</accession>
<dbReference type="Gene3D" id="3.40.50.1820">
    <property type="entry name" value="alpha/beta hydrolase"/>
    <property type="match status" value="1"/>
</dbReference>
<sequence>MTDFAELHRPAMSTAAPPVLMLHGNAAASWMWSPQVEALGDRLVVTPDLPGFGAHAGEVWPGMAEVADGLADRLAALRITPPVDVVGLSLGGIVALHLAARHPRVVRRLFVTGAMVSPLGATVRATAKLQLLLWKAPWFWQAQAAAFRLPEDGRKTYVEHGLSVSRETARRVLADVTAGGVPTGLADSTAPLLAVVGEREPESTRRSLHAIRAAAPHAKIHVAPGMHHIWNVEDVALFNETMRHWLDGEVHPRLTAVLPDREGWRFRWLRRRWPT</sequence>
<dbReference type="EMBL" id="SWMS01000022">
    <property type="protein sequence ID" value="TKG63766.1"/>
    <property type="molecule type" value="Genomic_DNA"/>
</dbReference>
<dbReference type="PANTHER" id="PTHR43798">
    <property type="entry name" value="MONOACYLGLYCEROL LIPASE"/>
    <property type="match status" value="1"/>
</dbReference>
<comment type="caution">
    <text evidence="2">The sequence shown here is derived from an EMBL/GenBank/DDBJ whole genome shotgun (WGS) entry which is preliminary data.</text>
</comment>
<name>A0ABY2RWS6_9PSEU</name>
<reference evidence="2 3" key="1">
    <citation type="journal article" date="2015" name="Antonie Van Leeuwenhoek">
        <title>Prauserella endophytica sp. nov., an endophytic actinobacterium isolated from Tamarix taklamakanensis.</title>
        <authorList>
            <person name="Liu J.M."/>
            <person name="Habden X."/>
            <person name="Guo L."/>
            <person name="Tuo L."/>
            <person name="Jiang Z.K."/>
            <person name="Liu S.W."/>
            <person name="Liu X.F."/>
            <person name="Chen L."/>
            <person name="Li R.F."/>
            <person name="Zhang Y.Q."/>
            <person name="Sun C.H."/>
        </authorList>
    </citation>
    <scope>NUCLEOTIDE SEQUENCE [LARGE SCALE GENOMIC DNA]</scope>
    <source>
        <strain evidence="2 3">CGMCC 4.7182</strain>
    </source>
</reference>
<dbReference type="InterPro" id="IPR029058">
    <property type="entry name" value="AB_hydrolase_fold"/>
</dbReference>
<dbReference type="InterPro" id="IPR050266">
    <property type="entry name" value="AB_hydrolase_sf"/>
</dbReference>
<organism evidence="2 3">
    <name type="scientific">Prauserella endophytica</name>
    <dbReference type="NCBI Taxonomy" id="1592324"/>
    <lineage>
        <taxon>Bacteria</taxon>
        <taxon>Bacillati</taxon>
        <taxon>Actinomycetota</taxon>
        <taxon>Actinomycetes</taxon>
        <taxon>Pseudonocardiales</taxon>
        <taxon>Pseudonocardiaceae</taxon>
        <taxon>Prauserella</taxon>
        <taxon>Prauserella coralliicola group</taxon>
    </lineage>
</organism>
<gene>
    <name evidence="2" type="ORF">FCN18_29470</name>
</gene>
<dbReference type="PRINTS" id="PR00111">
    <property type="entry name" value="ABHYDROLASE"/>
</dbReference>
<feature type="domain" description="AB hydrolase-1" evidence="1">
    <location>
        <begin position="17"/>
        <end position="173"/>
    </location>
</feature>